<evidence type="ECO:0000256" key="1">
    <source>
        <dbReference type="ARBA" id="ARBA00022801"/>
    </source>
</evidence>
<dbReference type="InterPro" id="IPR013094">
    <property type="entry name" value="AB_hydrolase_3"/>
</dbReference>
<dbReference type="EMBL" id="JAGMUU010000003">
    <property type="protein sequence ID" value="KAH7158160.1"/>
    <property type="molecule type" value="Genomic_DNA"/>
</dbReference>
<dbReference type="Gene3D" id="3.40.50.1820">
    <property type="entry name" value="alpha/beta hydrolase"/>
    <property type="match status" value="1"/>
</dbReference>
<evidence type="ECO:0000313" key="3">
    <source>
        <dbReference type="EMBL" id="KAH7158160.1"/>
    </source>
</evidence>
<comment type="caution">
    <text evidence="3">The sequence shown here is derived from an EMBL/GenBank/DDBJ whole genome shotgun (WGS) entry which is preliminary data.</text>
</comment>
<accession>A0A9P9JF41</accession>
<dbReference type="Pfam" id="PF07859">
    <property type="entry name" value="Abhydrolase_3"/>
    <property type="match status" value="1"/>
</dbReference>
<dbReference type="InterPro" id="IPR050300">
    <property type="entry name" value="GDXG_lipolytic_enzyme"/>
</dbReference>
<dbReference type="Proteomes" id="UP000717696">
    <property type="component" value="Unassembled WGS sequence"/>
</dbReference>
<evidence type="ECO:0000259" key="2">
    <source>
        <dbReference type="Pfam" id="PF07859"/>
    </source>
</evidence>
<name>A0A9P9JF41_9HYPO</name>
<dbReference type="OrthoDB" id="408631at2759"/>
<dbReference type="AlphaFoldDB" id="A0A9P9JF41"/>
<keyword evidence="1 3" id="KW-0378">Hydrolase</keyword>
<evidence type="ECO:0000313" key="4">
    <source>
        <dbReference type="Proteomes" id="UP000717696"/>
    </source>
</evidence>
<gene>
    <name evidence="3" type="ORF">B0J13DRAFT_671841</name>
</gene>
<protein>
    <submittedName>
        <fullName evidence="3">Alpha/Beta hydrolase protein</fullName>
    </submittedName>
</protein>
<dbReference type="SUPFAM" id="SSF53474">
    <property type="entry name" value="alpha/beta-Hydrolases"/>
    <property type="match status" value="1"/>
</dbReference>
<keyword evidence="4" id="KW-1185">Reference proteome</keyword>
<feature type="domain" description="Alpha/beta hydrolase fold-3" evidence="2">
    <location>
        <begin position="109"/>
        <end position="311"/>
    </location>
</feature>
<dbReference type="PANTHER" id="PTHR48081:SF8">
    <property type="entry name" value="ALPHA_BETA HYDROLASE FOLD-3 DOMAIN-CONTAINING PROTEIN-RELATED"/>
    <property type="match status" value="1"/>
</dbReference>
<reference evidence="3" key="1">
    <citation type="journal article" date="2021" name="Nat. Commun.">
        <title>Genetic determinants of endophytism in the Arabidopsis root mycobiome.</title>
        <authorList>
            <person name="Mesny F."/>
            <person name="Miyauchi S."/>
            <person name="Thiergart T."/>
            <person name="Pickel B."/>
            <person name="Atanasova L."/>
            <person name="Karlsson M."/>
            <person name="Huettel B."/>
            <person name="Barry K.W."/>
            <person name="Haridas S."/>
            <person name="Chen C."/>
            <person name="Bauer D."/>
            <person name="Andreopoulos W."/>
            <person name="Pangilinan J."/>
            <person name="LaButti K."/>
            <person name="Riley R."/>
            <person name="Lipzen A."/>
            <person name="Clum A."/>
            <person name="Drula E."/>
            <person name="Henrissat B."/>
            <person name="Kohler A."/>
            <person name="Grigoriev I.V."/>
            <person name="Martin F.M."/>
            <person name="Hacquard S."/>
        </authorList>
    </citation>
    <scope>NUCLEOTIDE SEQUENCE</scope>
    <source>
        <strain evidence="3">MPI-CAGE-AT-0021</strain>
    </source>
</reference>
<sequence length="336" mass="37428">MVFPDPDLKALAFETAPTLDIAWLEFEEELKRRGPPRVFKSVLERQPIYAQECRESHAKMMAPGARDFELSQGVERKEFTIPSSVDGFAIPVLQLDLTEHQSQEPEIVIIYYHGGGLRVGEADSEELSCRHLVKSDVGRVRLYSIGYRLMPSWPATTCLSDSLDGFSALRSETAKNIVVGSSSGGQMAAAVSLVAPRGTIHGVLLRCPVTADGPSGKEYIPERLRPYHTSVSPSFVTYLIGYLQREIPRDGLEKLPLEAAPEQLQDLPRTWIQLSTNDTIYSDGLCYGMALKEAGVDVQVELEKGWPHTFWLKAPELAQSLKAEKKMTNGLKWILR</sequence>
<dbReference type="InterPro" id="IPR029058">
    <property type="entry name" value="AB_hydrolase_fold"/>
</dbReference>
<dbReference type="GO" id="GO:0016787">
    <property type="term" value="F:hydrolase activity"/>
    <property type="evidence" value="ECO:0007669"/>
    <property type="project" value="UniProtKB-KW"/>
</dbReference>
<dbReference type="PANTHER" id="PTHR48081">
    <property type="entry name" value="AB HYDROLASE SUPERFAMILY PROTEIN C4A8.06C"/>
    <property type="match status" value="1"/>
</dbReference>
<organism evidence="3 4">
    <name type="scientific">Dactylonectria estremocensis</name>
    <dbReference type="NCBI Taxonomy" id="1079267"/>
    <lineage>
        <taxon>Eukaryota</taxon>
        <taxon>Fungi</taxon>
        <taxon>Dikarya</taxon>
        <taxon>Ascomycota</taxon>
        <taxon>Pezizomycotina</taxon>
        <taxon>Sordariomycetes</taxon>
        <taxon>Hypocreomycetidae</taxon>
        <taxon>Hypocreales</taxon>
        <taxon>Nectriaceae</taxon>
        <taxon>Dactylonectria</taxon>
    </lineage>
</organism>
<proteinExistence type="predicted"/>